<keyword evidence="2 6" id="KW-0812">Transmembrane</keyword>
<dbReference type="OMA" id="YPIRNIA"/>
<dbReference type="PANTHER" id="PTHR46641:SF2">
    <property type="entry name" value="FMRFAMIDE RECEPTOR"/>
    <property type="match status" value="1"/>
</dbReference>
<dbReference type="PRINTS" id="PR00237">
    <property type="entry name" value="GPCRRHODOPSN"/>
</dbReference>
<dbReference type="GO" id="GO:0008528">
    <property type="term" value="F:G protein-coupled peptide receptor activity"/>
    <property type="evidence" value="ECO:0007669"/>
    <property type="project" value="InterPro"/>
</dbReference>
<feature type="transmembrane region" description="Helical" evidence="6">
    <location>
        <begin position="304"/>
        <end position="329"/>
    </location>
</feature>
<dbReference type="InterPro" id="IPR000276">
    <property type="entry name" value="GPCR_Rhodpsn"/>
</dbReference>
<dbReference type="GO" id="GO:0016020">
    <property type="term" value="C:membrane"/>
    <property type="evidence" value="ECO:0007669"/>
    <property type="project" value="UniProtKB-SubCell"/>
</dbReference>
<proteinExistence type="predicted"/>
<dbReference type="Proteomes" id="UP000014760">
    <property type="component" value="Unassembled WGS sequence"/>
</dbReference>
<dbReference type="AlphaFoldDB" id="R7UQM0"/>
<name>R7UQM0_CAPTE</name>
<feature type="signal peptide" evidence="7">
    <location>
        <begin position="1"/>
        <end position="18"/>
    </location>
</feature>
<feature type="domain" description="G-protein coupled receptors family 1 profile" evidence="8">
    <location>
        <begin position="63"/>
        <end position="326"/>
    </location>
</feature>
<dbReference type="PANTHER" id="PTHR46641">
    <property type="entry name" value="FMRFAMIDE RECEPTOR-RELATED"/>
    <property type="match status" value="1"/>
</dbReference>
<reference evidence="9 11" key="2">
    <citation type="journal article" date="2013" name="Nature">
        <title>Insights into bilaterian evolution from three spiralian genomes.</title>
        <authorList>
            <person name="Simakov O."/>
            <person name="Marletaz F."/>
            <person name="Cho S.J."/>
            <person name="Edsinger-Gonzales E."/>
            <person name="Havlak P."/>
            <person name="Hellsten U."/>
            <person name="Kuo D.H."/>
            <person name="Larsson T."/>
            <person name="Lv J."/>
            <person name="Arendt D."/>
            <person name="Savage R."/>
            <person name="Osoegawa K."/>
            <person name="de Jong P."/>
            <person name="Grimwood J."/>
            <person name="Chapman J.A."/>
            <person name="Shapiro H."/>
            <person name="Aerts A."/>
            <person name="Otillar R.P."/>
            <person name="Terry A.Y."/>
            <person name="Boore J.L."/>
            <person name="Grigoriev I.V."/>
            <person name="Lindberg D.R."/>
            <person name="Seaver E.C."/>
            <person name="Weisblat D.A."/>
            <person name="Putnam N.H."/>
            <person name="Rokhsar D.S."/>
        </authorList>
    </citation>
    <scope>NUCLEOTIDE SEQUENCE</scope>
    <source>
        <strain evidence="9 11">I ESC-2004</strain>
    </source>
</reference>
<reference evidence="11" key="1">
    <citation type="submission" date="2012-12" db="EMBL/GenBank/DDBJ databases">
        <authorList>
            <person name="Hellsten U."/>
            <person name="Grimwood J."/>
            <person name="Chapman J.A."/>
            <person name="Shapiro H."/>
            <person name="Aerts A."/>
            <person name="Otillar R.P."/>
            <person name="Terry A.Y."/>
            <person name="Boore J.L."/>
            <person name="Simakov O."/>
            <person name="Marletaz F."/>
            <person name="Cho S.-J."/>
            <person name="Edsinger-Gonzales E."/>
            <person name="Havlak P."/>
            <person name="Kuo D.-H."/>
            <person name="Larsson T."/>
            <person name="Lv J."/>
            <person name="Arendt D."/>
            <person name="Savage R."/>
            <person name="Osoegawa K."/>
            <person name="de Jong P."/>
            <person name="Lindberg D.R."/>
            <person name="Seaver E.C."/>
            <person name="Weisblat D.A."/>
            <person name="Putnam N.H."/>
            <person name="Grigoriev I.V."/>
            <person name="Rokhsar D.S."/>
        </authorList>
    </citation>
    <scope>NUCLEOTIDE SEQUENCE</scope>
    <source>
        <strain evidence="11">I ESC-2004</strain>
    </source>
</reference>
<evidence type="ECO:0000256" key="7">
    <source>
        <dbReference type="SAM" id="SignalP"/>
    </source>
</evidence>
<dbReference type="InterPro" id="IPR017452">
    <property type="entry name" value="GPCR_Rhodpsn_7TM"/>
</dbReference>
<sequence>MAPRVALVMAALLRDVTAQTEDPSTTESEDVIGDTSASYGCKMFKVIVGGVLLALLCGSGFVGNTLSILTFIPTMQKNATSFILIALAVFDNGVCVIWLLNSVPKSMCIFDTCVDFMKKEFQYQYHFVWPVGSMFHLAGTWTIVLVTAYRFMGACYPHAVTKYCTLKKAKIQVLVIAIGSTLFCLPRFFDHKLTISEDGSKLVAEDVFKYDTFFNYFYEFALYYVVIFVIPFTLLVFMTIRLMLALSVSRQRREQMTRNKQDESDMSVTLIVIVIMFMICQVLNPLRRIITFIRKDTTKCGDFIYYFETISSVAILINSCANFVVYCVFSRRFRKIAWLSTRKFLDCALADLDEQVNGPNGIIAFREVIKIMTTENLVMKRRLEDLGRKHQESSLMPPVTQSLRSKRTQQAPQTPFATDPNVWTPGAGVSDVLREVQLVIYFYSKKVYAFNCINNRTIDG</sequence>
<organism evidence="9">
    <name type="scientific">Capitella teleta</name>
    <name type="common">Polychaete worm</name>
    <dbReference type="NCBI Taxonomy" id="283909"/>
    <lineage>
        <taxon>Eukaryota</taxon>
        <taxon>Metazoa</taxon>
        <taxon>Spiralia</taxon>
        <taxon>Lophotrochozoa</taxon>
        <taxon>Annelida</taxon>
        <taxon>Polychaeta</taxon>
        <taxon>Sedentaria</taxon>
        <taxon>Scolecida</taxon>
        <taxon>Capitellidae</taxon>
        <taxon>Capitella</taxon>
    </lineage>
</organism>
<dbReference type="EMBL" id="KB301320">
    <property type="protein sequence ID" value="ELU05706.1"/>
    <property type="molecule type" value="Genomic_DNA"/>
</dbReference>
<accession>R7UQM0</accession>
<keyword evidence="11" id="KW-1185">Reference proteome</keyword>
<feature type="transmembrane region" description="Helical" evidence="6">
    <location>
        <begin position="265"/>
        <end position="284"/>
    </location>
</feature>
<dbReference type="STRING" id="283909.R7UQM0"/>
<evidence type="ECO:0000259" key="8">
    <source>
        <dbReference type="PROSITE" id="PS50262"/>
    </source>
</evidence>
<dbReference type="InterPro" id="IPR019427">
    <property type="entry name" value="7TM_GPCR_serpentine_rcpt_Srw"/>
</dbReference>
<dbReference type="OrthoDB" id="10011262at2759"/>
<evidence type="ECO:0000313" key="10">
    <source>
        <dbReference type="EnsemblMetazoa" id="CapteP189555"/>
    </source>
</evidence>
<evidence type="ECO:0000256" key="2">
    <source>
        <dbReference type="ARBA" id="ARBA00022692"/>
    </source>
</evidence>
<feature type="transmembrane region" description="Helical" evidence="6">
    <location>
        <begin position="46"/>
        <end position="72"/>
    </location>
</feature>
<reference evidence="10" key="3">
    <citation type="submission" date="2015-06" db="UniProtKB">
        <authorList>
            <consortium name="EnsemblMetazoa"/>
        </authorList>
    </citation>
    <scope>IDENTIFICATION</scope>
</reference>
<evidence type="ECO:0000256" key="4">
    <source>
        <dbReference type="ARBA" id="ARBA00023136"/>
    </source>
</evidence>
<feature type="chain" id="PRO_5008788271" description="G-protein coupled receptors family 1 profile domain-containing protein" evidence="7">
    <location>
        <begin position="19"/>
        <end position="460"/>
    </location>
</feature>
<dbReference type="EMBL" id="AMQN01007756">
    <property type="status" value="NOT_ANNOTATED_CDS"/>
    <property type="molecule type" value="Genomic_DNA"/>
</dbReference>
<dbReference type="PROSITE" id="PS50262">
    <property type="entry name" value="G_PROTEIN_RECEP_F1_2"/>
    <property type="match status" value="1"/>
</dbReference>
<protein>
    <recommendedName>
        <fullName evidence="8">G-protein coupled receptors family 1 profile domain-containing protein</fullName>
    </recommendedName>
</protein>
<dbReference type="EMBL" id="AMQN01007757">
    <property type="status" value="NOT_ANNOTATED_CDS"/>
    <property type="molecule type" value="Genomic_DNA"/>
</dbReference>
<comment type="subcellular location">
    <subcellularLocation>
        <location evidence="1">Membrane</location>
    </subcellularLocation>
</comment>
<gene>
    <name evidence="9" type="ORF">CAPTEDRAFT_189555</name>
</gene>
<keyword evidence="3 6" id="KW-1133">Transmembrane helix</keyword>
<feature type="transmembrane region" description="Helical" evidence="6">
    <location>
        <begin position="127"/>
        <end position="151"/>
    </location>
</feature>
<feature type="transmembrane region" description="Helical" evidence="6">
    <location>
        <begin position="171"/>
        <end position="189"/>
    </location>
</feature>
<dbReference type="Pfam" id="PF10324">
    <property type="entry name" value="7TM_GPCR_Srw"/>
    <property type="match status" value="1"/>
</dbReference>
<keyword evidence="4 6" id="KW-0472">Membrane</keyword>
<dbReference type="CDD" id="cd14978">
    <property type="entry name" value="7tmA_FMRFamide_R-like"/>
    <property type="match status" value="1"/>
</dbReference>
<dbReference type="HOGENOM" id="CLU_009579_24_7_1"/>
<dbReference type="InterPro" id="IPR052954">
    <property type="entry name" value="GPCR-Ligand_Int"/>
</dbReference>
<feature type="region of interest" description="Disordered" evidence="5">
    <location>
        <begin position="390"/>
        <end position="417"/>
    </location>
</feature>
<evidence type="ECO:0000256" key="1">
    <source>
        <dbReference type="ARBA" id="ARBA00004370"/>
    </source>
</evidence>
<evidence type="ECO:0000256" key="3">
    <source>
        <dbReference type="ARBA" id="ARBA00022989"/>
    </source>
</evidence>
<dbReference type="EnsemblMetazoa" id="CapteT189555">
    <property type="protein sequence ID" value="CapteP189555"/>
    <property type="gene ID" value="CapteG189555"/>
</dbReference>
<feature type="transmembrane region" description="Helical" evidence="6">
    <location>
        <begin position="221"/>
        <end position="244"/>
    </location>
</feature>
<keyword evidence="7" id="KW-0732">Signal</keyword>
<dbReference type="SUPFAM" id="SSF81321">
    <property type="entry name" value="Family A G protein-coupled receptor-like"/>
    <property type="match status" value="1"/>
</dbReference>
<feature type="compositionally biased region" description="Polar residues" evidence="5">
    <location>
        <begin position="399"/>
        <end position="416"/>
    </location>
</feature>
<feature type="transmembrane region" description="Helical" evidence="6">
    <location>
        <begin position="79"/>
        <end position="100"/>
    </location>
</feature>
<evidence type="ECO:0000313" key="11">
    <source>
        <dbReference type="Proteomes" id="UP000014760"/>
    </source>
</evidence>
<evidence type="ECO:0000313" key="9">
    <source>
        <dbReference type="EMBL" id="ELU05706.1"/>
    </source>
</evidence>
<evidence type="ECO:0000256" key="5">
    <source>
        <dbReference type="SAM" id="MobiDB-lite"/>
    </source>
</evidence>
<evidence type="ECO:0000256" key="6">
    <source>
        <dbReference type="SAM" id="Phobius"/>
    </source>
</evidence>
<dbReference type="Gene3D" id="1.20.1070.10">
    <property type="entry name" value="Rhodopsin 7-helix transmembrane proteins"/>
    <property type="match status" value="1"/>
</dbReference>